<evidence type="ECO:0000313" key="5">
    <source>
        <dbReference type="Proteomes" id="UP001162156"/>
    </source>
</evidence>
<dbReference type="GO" id="GO:0005509">
    <property type="term" value="F:calcium ion binding"/>
    <property type="evidence" value="ECO:0007669"/>
    <property type="project" value="TreeGrafter"/>
</dbReference>
<dbReference type="Pfam" id="PF20825">
    <property type="entry name" value="Saposin"/>
    <property type="match status" value="1"/>
</dbReference>
<dbReference type="AlphaFoldDB" id="A0AAV8ZSQ4"/>
<evidence type="ECO:0000313" key="4">
    <source>
        <dbReference type="EMBL" id="KAJ8970389.1"/>
    </source>
</evidence>
<dbReference type="InterPro" id="IPR048593">
    <property type="entry name" value="AOAH_Saposin_N"/>
</dbReference>
<dbReference type="GO" id="GO:0009104">
    <property type="term" value="P:lipopolysaccharide catabolic process"/>
    <property type="evidence" value="ECO:0007669"/>
    <property type="project" value="TreeGrafter"/>
</dbReference>
<dbReference type="InterPro" id="IPR039676">
    <property type="entry name" value="AOAH"/>
</dbReference>
<accession>A0AAV8ZSQ4</accession>
<dbReference type="EMBL" id="JANEYF010000365">
    <property type="protein sequence ID" value="KAJ8970389.1"/>
    <property type="molecule type" value="Genomic_DNA"/>
</dbReference>
<organism evidence="4 5">
    <name type="scientific">Rhamnusium bicolor</name>
    <dbReference type="NCBI Taxonomy" id="1586634"/>
    <lineage>
        <taxon>Eukaryota</taxon>
        <taxon>Metazoa</taxon>
        <taxon>Ecdysozoa</taxon>
        <taxon>Arthropoda</taxon>
        <taxon>Hexapoda</taxon>
        <taxon>Insecta</taxon>
        <taxon>Pterygota</taxon>
        <taxon>Neoptera</taxon>
        <taxon>Endopterygota</taxon>
        <taxon>Coleoptera</taxon>
        <taxon>Polyphaga</taxon>
        <taxon>Cucujiformia</taxon>
        <taxon>Chrysomeloidea</taxon>
        <taxon>Cerambycidae</taxon>
        <taxon>Lepturinae</taxon>
        <taxon>Rhagiini</taxon>
        <taxon>Rhamnusium</taxon>
    </lineage>
</organism>
<comment type="caution">
    <text evidence="4">The sequence shown here is derived from an EMBL/GenBank/DDBJ whole genome shotgun (WGS) entry which is preliminary data.</text>
</comment>
<protein>
    <recommendedName>
        <fullName evidence="3">Saposin B-type domain-containing protein</fullName>
    </recommendedName>
</protein>
<dbReference type="SUPFAM" id="SSF52266">
    <property type="entry name" value="SGNH hydrolase"/>
    <property type="match status" value="1"/>
</dbReference>
<dbReference type="PANTHER" id="PTHR15010">
    <property type="entry name" value="ACYLOXYACYL HYDROLASE"/>
    <property type="match status" value="1"/>
</dbReference>
<dbReference type="GO" id="GO:0050528">
    <property type="term" value="F:acyloxyacyl hydrolase activity"/>
    <property type="evidence" value="ECO:0007669"/>
    <property type="project" value="InterPro"/>
</dbReference>
<dbReference type="SUPFAM" id="SSF47862">
    <property type="entry name" value="Saposin"/>
    <property type="match status" value="1"/>
</dbReference>
<dbReference type="Gene3D" id="1.10.225.10">
    <property type="entry name" value="Saposin-like"/>
    <property type="match status" value="1"/>
</dbReference>
<sequence length="477" mass="53135">MKSIFIIFSVILLGCLSTVQCRGVNGGMSCAVCTVVMGIAMQVAEMHKESLVNATTRLCNLLPDYAQNECLQVTSTIELIVPNLSTTVTPDLFCLTYGTCTVDIGESLCHLFPLPFLENGVSPLVEKSKTNRDSFPPRIDVCKLPVLSDVCKILSNSFHSLEAAADFDEDGFSAFRGTDWKGRDCRDTDPNAYPGRAPYGLDILDDSNCNGIWGVDNQTNKPWEEILCLNSNPKGLIYIGDSIGAHFHMPQPGLNATNIILNELDWPQYGFATGHLSIPANILIKGLFYVNFSAKDTTNHMTDPKIFRENVMNALYVLNTKLPKNSHVVLIGLVYADFIYEAMAEIVHPIGILHDNVRYKDVYNWFNCMQIGPCTGWLNSNETLRKFASQTLHKTKKFEFFDLHFVKNPINAMMENSMNIPDLIESVDSLHPNQRAQPIMAETVWTSFLDDLPADVLGPVNKQNKLIKELFGNQGGH</sequence>
<feature type="domain" description="Saposin B-type" evidence="3">
    <location>
        <begin position="26"/>
        <end position="104"/>
    </location>
</feature>
<dbReference type="PROSITE" id="PS51257">
    <property type="entry name" value="PROKAR_LIPOPROTEIN"/>
    <property type="match status" value="1"/>
</dbReference>
<feature type="chain" id="PRO_5043384334" description="Saposin B-type domain-containing protein" evidence="2">
    <location>
        <begin position="22"/>
        <end position="477"/>
    </location>
</feature>
<proteinExistence type="predicted"/>
<keyword evidence="2" id="KW-0732">Signal</keyword>
<keyword evidence="5" id="KW-1185">Reference proteome</keyword>
<feature type="signal peptide" evidence="2">
    <location>
        <begin position="1"/>
        <end position="21"/>
    </location>
</feature>
<evidence type="ECO:0000256" key="2">
    <source>
        <dbReference type="SAM" id="SignalP"/>
    </source>
</evidence>
<dbReference type="Proteomes" id="UP001162156">
    <property type="component" value="Unassembled WGS sequence"/>
</dbReference>
<dbReference type="InterPro" id="IPR011001">
    <property type="entry name" value="Saposin-like"/>
</dbReference>
<dbReference type="InterPro" id="IPR008139">
    <property type="entry name" value="SaposinB_dom"/>
</dbReference>
<dbReference type="PANTHER" id="PTHR15010:SF0">
    <property type="entry name" value="ACYLOXYACYL HYDROLASE"/>
    <property type="match status" value="1"/>
</dbReference>
<dbReference type="PROSITE" id="PS50015">
    <property type="entry name" value="SAP_B"/>
    <property type="match status" value="1"/>
</dbReference>
<name>A0AAV8ZSQ4_9CUCU</name>
<keyword evidence="1" id="KW-1015">Disulfide bond</keyword>
<evidence type="ECO:0000256" key="1">
    <source>
        <dbReference type="ARBA" id="ARBA00023157"/>
    </source>
</evidence>
<gene>
    <name evidence="4" type="ORF">NQ314_001257</name>
</gene>
<reference evidence="4" key="1">
    <citation type="journal article" date="2023" name="Insect Mol. Biol.">
        <title>Genome sequencing provides insights into the evolution of gene families encoding plant cell wall-degrading enzymes in longhorned beetles.</title>
        <authorList>
            <person name="Shin N.R."/>
            <person name="Okamura Y."/>
            <person name="Kirsch R."/>
            <person name="Pauchet Y."/>
        </authorList>
    </citation>
    <scope>NUCLEOTIDE SEQUENCE</scope>
    <source>
        <strain evidence="4">RBIC_L_NR</strain>
    </source>
</reference>
<evidence type="ECO:0000259" key="3">
    <source>
        <dbReference type="PROSITE" id="PS50015"/>
    </source>
</evidence>